<dbReference type="InterPro" id="IPR012347">
    <property type="entry name" value="Ferritin-like"/>
</dbReference>
<dbReference type="GO" id="GO:0046872">
    <property type="term" value="F:metal ion binding"/>
    <property type="evidence" value="ECO:0007669"/>
    <property type="project" value="UniProtKB-KW"/>
</dbReference>
<comment type="function">
    <text evidence="9">Catalyzes the hydroxylation of 2-nonaprenyl-3-methyl-6-methoxy-1,4-benzoquinol during ubiquinone biosynthesis.</text>
</comment>
<evidence type="ECO:0000256" key="1">
    <source>
        <dbReference type="ARBA" id="ARBA00004749"/>
    </source>
</evidence>
<comment type="subcellular location">
    <subcellularLocation>
        <location evidence="9">Cell membrane</location>
        <topology evidence="9">Peripheral membrane protein</topology>
    </subcellularLocation>
</comment>
<comment type="similarity">
    <text evidence="9">Belongs to the COQ7 family.</text>
</comment>
<comment type="catalytic activity">
    <reaction evidence="9">
        <text>a 5-methoxy-2-methyl-3-(all-trans-polyprenyl)benzene-1,4-diol + AH2 + O2 = a 3-demethylubiquinol + A + H2O</text>
        <dbReference type="Rhea" id="RHEA:50908"/>
        <dbReference type="Rhea" id="RHEA-COMP:10859"/>
        <dbReference type="Rhea" id="RHEA-COMP:10914"/>
        <dbReference type="ChEBI" id="CHEBI:13193"/>
        <dbReference type="ChEBI" id="CHEBI:15377"/>
        <dbReference type="ChEBI" id="CHEBI:15379"/>
        <dbReference type="ChEBI" id="CHEBI:17499"/>
        <dbReference type="ChEBI" id="CHEBI:84167"/>
        <dbReference type="ChEBI" id="CHEBI:84422"/>
        <dbReference type="EC" id="1.14.99.60"/>
    </reaction>
</comment>
<dbReference type="HAMAP" id="MF_01658">
    <property type="entry name" value="COQ7"/>
    <property type="match status" value="1"/>
</dbReference>
<gene>
    <name evidence="9" type="primary">coq7</name>
    <name evidence="10" type="ORF">TPSD3_05270</name>
</gene>
<evidence type="ECO:0000256" key="6">
    <source>
        <dbReference type="ARBA" id="ARBA00023004"/>
    </source>
</evidence>
<evidence type="ECO:0000256" key="5">
    <source>
        <dbReference type="ARBA" id="ARBA00023002"/>
    </source>
</evidence>
<feature type="binding site" evidence="9">
    <location>
        <position position="176"/>
    </location>
    <ligand>
        <name>Fe cation</name>
        <dbReference type="ChEBI" id="CHEBI:24875"/>
        <label>2</label>
    </ligand>
</feature>
<dbReference type="GO" id="GO:0008682">
    <property type="term" value="F:3-demethoxyubiquinol 3-hydroxylase activity"/>
    <property type="evidence" value="ECO:0007669"/>
    <property type="project" value="UniProtKB-EC"/>
</dbReference>
<dbReference type="OrthoDB" id="5192789at2"/>
<dbReference type="AlphaFoldDB" id="A0A251X7W0"/>
<dbReference type="PANTHER" id="PTHR11237:SF4">
    <property type="entry name" value="5-DEMETHOXYUBIQUINONE HYDROXYLASE, MITOCHONDRIAL"/>
    <property type="match status" value="1"/>
</dbReference>
<evidence type="ECO:0000256" key="3">
    <source>
        <dbReference type="ARBA" id="ARBA00022688"/>
    </source>
</evidence>
<evidence type="ECO:0000256" key="4">
    <source>
        <dbReference type="ARBA" id="ARBA00022723"/>
    </source>
</evidence>
<keyword evidence="4 9" id="KW-0479">Metal-binding</keyword>
<reference evidence="10 11" key="1">
    <citation type="submission" date="2016-12" db="EMBL/GenBank/DDBJ databases">
        <title>Thioflexothrix psekupsii D3 genome sequencing and assembly.</title>
        <authorList>
            <person name="Fomenkov A."/>
            <person name="Vincze T."/>
            <person name="Grabovich M."/>
            <person name="Anton B.P."/>
            <person name="Dubinina G."/>
            <person name="Orlova M."/>
            <person name="Belousova E."/>
            <person name="Roberts R.J."/>
        </authorList>
    </citation>
    <scope>NUCLEOTIDE SEQUENCE [LARGE SCALE GENOMIC DNA]</scope>
    <source>
        <strain evidence="10">D3</strain>
    </source>
</reference>
<dbReference type="EMBL" id="MSLT01000012">
    <property type="protein sequence ID" value="OUD13763.1"/>
    <property type="molecule type" value="Genomic_DNA"/>
</dbReference>
<proteinExistence type="inferred from homology"/>
<keyword evidence="10" id="KW-0830">Ubiquinone</keyword>
<keyword evidence="6 9" id="KW-0408">Iron</keyword>
<evidence type="ECO:0000256" key="2">
    <source>
        <dbReference type="ARBA" id="ARBA00022475"/>
    </source>
</evidence>
<feature type="binding site" evidence="9">
    <location>
        <position position="179"/>
    </location>
    <ligand>
        <name>Fe cation</name>
        <dbReference type="ChEBI" id="CHEBI:24875"/>
        <label>2</label>
    </ligand>
</feature>
<name>A0A251X7W0_9GAMM</name>
<evidence type="ECO:0000256" key="7">
    <source>
        <dbReference type="ARBA" id="ARBA00023033"/>
    </source>
</evidence>
<dbReference type="GO" id="GO:0005886">
    <property type="term" value="C:plasma membrane"/>
    <property type="evidence" value="ECO:0007669"/>
    <property type="project" value="UniProtKB-SubCell"/>
</dbReference>
<dbReference type="EC" id="1.14.99.60" evidence="9"/>
<evidence type="ECO:0000256" key="8">
    <source>
        <dbReference type="ARBA" id="ARBA00023136"/>
    </source>
</evidence>
<feature type="binding site" evidence="9">
    <location>
        <position position="92"/>
    </location>
    <ligand>
        <name>Fe cation</name>
        <dbReference type="ChEBI" id="CHEBI:24875"/>
        <label>1</label>
    </ligand>
</feature>
<keyword evidence="2 9" id="KW-1003">Cell membrane</keyword>
<dbReference type="UniPathway" id="UPA00232"/>
<feature type="binding site" evidence="9">
    <location>
        <position position="176"/>
    </location>
    <ligand>
        <name>Fe cation</name>
        <dbReference type="ChEBI" id="CHEBI:24875"/>
        <label>1</label>
    </ligand>
</feature>
<keyword evidence="7 9" id="KW-0503">Monooxygenase</keyword>
<evidence type="ECO:0000313" key="11">
    <source>
        <dbReference type="Proteomes" id="UP000194798"/>
    </source>
</evidence>
<dbReference type="PANTHER" id="PTHR11237">
    <property type="entry name" value="COENZYME Q10 BIOSYNTHESIS PROTEIN 7"/>
    <property type="match status" value="1"/>
</dbReference>
<dbReference type="GO" id="GO:0006744">
    <property type="term" value="P:ubiquinone biosynthetic process"/>
    <property type="evidence" value="ECO:0007669"/>
    <property type="project" value="UniProtKB-UniRule"/>
</dbReference>
<dbReference type="NCBIfam" id="NF033656">
    <property type="entry name" value="DMQ_monoox_COQ7"/>
    <property type="match status" value="1"/>
</dbReference>
<dbReference type="InterPro" id="IPR047809">
    <property type="entry name" value="COQ7_proteobact"/>
</dbReference>
<evidence type="ECO:0000256" key="9">
    <source>
        <dbReference type="HAMAP-Rule" id="MF_01658"/>
    </source>
</evidence>
<feature type="binding site" evidence="9">
    <location>
        <position position="62"/>
    </location>
    <ligand>
        <name>Fe cation</name>
        <dbReference type="ChEBI" id="CHEBI:24875"/>
        <label>1</label>
    </ligand>
</feature>
<dbReference type="InterPro" id="IPR011566">
    <property type="entry name" value="Ubq_synth_Coq7"/>
</dbReference>
<keyword evidence="11" id="KW-1185">Reference proteome</keyword>
<dbReference type="Pfam" id="PF03232">
    <property type="entry name" value="COQ7"/>
    <property type="match status" value="1"/>
</dbReference>
<dbReference type="CDD" id="cd01042">
    <property type="entry name" value="DMQH"/>
    <property type="match status" value="1"/>
</dbReference>
<keyword evidence="3 9" id="KW-0831">Ubiquinone biosynthesis</keyword>
<accession>A0A251X7W0</accession>
<comment type="pathway">
    <text evidence="1 9">Cofactor biosynthesis; ubiquinone biosynthesis.</text>
</comment>
<dbReference type="RefSeq" id="WP_086487543.1">
    <property type="nucleotide sequence ID" value="NZ_MSLT01000012.1"/>
</dbReference>
<dbReference type="InterPro" id="IPR009078">
    <property type="entry name" value="Ferritin-like_SF"/>
</dbReference>
<comment type="caution">
    <text evidence="10">The sequence shown here is derived from an EMBL/GenBank/DDBJ whole genome shotgun (WGS) entry which is preliminary data.</text>
</comment>
<dbReference type="Proteomes" id="UP000194798">
    <property type="component" value="Unassembled WGS sequence"/>
</dbReference>
<keyword evidence="5 9" id="KW-0560">Oxidoreductase</keyword>
<dbReference type="Gene3D" id="1.20.1260.10">
    <property type="match status" value="1"/>
</dbReference>
<dbReference type="SUPFAM" id="SSF47240">
    <property type="entry name" value="Ferritin-like"/>
    <property type="match status" value="1"/>
</dbReference>
<comment type="cofactor">
    <cofactor evidence="9">
        <name>Fe cation</name>
        <dbReference type="ChEBI" id="CHEBI:24875"/>
    </cofactor>
    <text evidence="9">Binds 2 iron ions per subunit.</text>
</comment>
<sequence length="213" mass="23982">MQRKYSPLDDLIINFDQAVRTVFGEPLSTGRADPSQNLMDGEMDAAEKQLSARLMRINHAGEVAAQALYQGQALTARSVQVQENMKRSALEEHDHLRWCQQRVTDLGSHVSFLNPVWYLGSFTIGSVAGMVGDKWSLGFVAETERQVVAHINDHLSRLPEPDQKSRAILEQMRQDEAHHATVAVKHGGVPLPKPIPWLMQQMSKVMTRTAYWV</sequence>
<evidence type="ECO:0000313" key="10">
    <source>
        <dbReference type="EMBL" id="OUD13763.1"/>
    </source>
</evidence>
<feature type="binding site" evidence="9">
    <location>
        <position position="144"/>
    </location>
    <ligand>
        <name>Fe cation</name>
        <dbReference type="ChEBI" id="CHEBI:24875"/>
        <label>2</label>
    </ligand>
</feature>
<feature type="binding site" evidence="9">
    <location>
        <position position="95"/>
    </location>
    <ligand>
        <name>Fe cation</name>
        <dbReference type="ChEBI" id="CHEBI:24875"/>
        <label>1</label>
    </ligand>
</feature>
<organism evidence="10 11">
    <name type="scientific">Thioflexithrix psekupsensis</name>
    <dbReference type="NCBI Taxonomy" id="1570016"/>
    <lineage>
        <taxon>Bacteria</taxon>
        <taxon>Pseudomonadati</taxon>
        <taxon>Pseudomonadota</taxon>
        <taxon>Gammaproteobacteria</taxon>
        <taxon>Thiotrichales</taxon>
        <taxon>Thioflexithrix</taxon>
    </lineage>
</organism>
<feature type="binding site" evidence="9">
    <location>
        <position position="92"/>
    </location>
    <ligand>
        <name>Fe cation</name>
        <dbReference type="ChEBI" id="CHEBI:24875"/>
        <label>2</label>
    </ligand>
</feature>
<keyword evidence="8 9" id="KW-0472">Membrane</keyword>
<protein>
    <recommendedName>
        <fullName evidence="9">3-demethoxyubiquinol 3-hydroxylase</fullName>
        <shortName evidence="9">DMQ hydroxylase</shortName>
        <ecNumber evidence="9">1.14.99.60</ecNumber>
    </recommendedName>
    <alternativeName>
        <fullName evidence="9">2-nonaprenyl-3-methyl-6-methoxy-1,4-benzoquinol hydroxylase</fullName>
    </alternativeName>
</protein>